<dbReference type="Gene3D" id="1.10.472.10">
    <property type="entry name" value="Cyclin-like"/>
    <property type="match status" value="2"/>
</dbReference>
<accession>A0A7J6HTW3</accession>
<dbReference type="Pfam" id="PF00134">
    <property type="entry name" value="Cyclin_N"/>
    <property type="match status" value="2"/>
</dbReference>
<organism evidence="6 7">
    <name type="scientific">Cannabis sativa</name>
    <name type="common">Hemp</name>
    <name type="synonym">Marijuana</name>
    <dbReference type="NCBI Taxonomy" id="3483"/>
    <lineage>
        <taxon>Eukaryota</taxon>
        <taxon>Viridiplantae</taxon>
        <taxon>Streptophyta</taxon>
        <taxon>Embryophyta</taxon>
        <taxon>Tracheophyta</taxon>
        <taxon>Spermatophyta</taxon>
        <taxon>Magnoliopsida</taxon>
        <taxon>eudicotyledons</taxon>
        <taxon>Gunneridae</taxon>
        <taxon>Pentapetalae</taxon>
        <taxon>rosids</taxon>
        <taxon>fabids</taxon>
        <taxon>Rosales</taxon>
        <taxon>Cannabaceae</taxon>
        <taxon>Cannabis</taxon>
    </lineage>
</organism>
<evidence type="ECO:0000313" key="6">
    <source>
        <dbReference type="EMBL" id="KAF4398682.1"/>
    </source>
</evidence>
<name>A0A7J6HTW3_CANSA</name>
<keyword evidence="3" id="KW-0131">Cell cycle</keyword>
<comment type="caution">
    <text evidence="6">The sequence shown here is derived from an EMBL/GenBank/DDBJ whole genome shotgun (WGS) entry which is preliminary data.</text>
</comment>
<evidence type="ECO:0000256" key="2">
    <source>
        <dbReference type="ARBA" id="ARBA00022618"/>
    </source>
</evidence>
<evidence type="ECO:0000259" key="5">
    <source>
        <dbReference type="Pfam" id="PF00134"/>
    </source>
</evidence>
<evidence type="ECO:0000256" key="3">
    <source>
        <dbReference type="ARBA" id="ARBA00023306"/>
    </source>
</evidence>
<dbReference type="GO" id="GO:0051301">
    <property type="term" value="P:cell division"/>
    <property type="evidence" value="ECO:0007669"/>
    <property type="project" value="UniProtKB-KW"/>
</dbReference>
<dbReference type="PANTHER" id="PTHR10177">
    <property type="entry name" value="CYCLINS"/>
    <property type="match status" value="1"/>
</dbReference>
<feature type="domain" description="Cyclin N-terminal" evidence="5">
    <location>
        <begin position="51"/>
        <end position="94"/>
    </location>
</feature>
<reference evidence="6 7" key="1">
    <citation type="journal article" date="2020" name="bioRxiv">
        <title>Sequence and annotation of 42 cannabis genomes reveals extensive copy number variation in cannabinoid synthesis and pathogen resistance genes.</title>
        <authorList>
            <person name="Mckernan K.J."/>
            <person name="Helbert Y."/>
            <person name="Kane L.T."/>
            <person name="Ebling H."/>
            <person name="Zhang L."/>
            <person name="Liu B."/>
            <person name="Eaton Z."/>
            <person name="Mclaughlin S."/>
            <person name="Kingan S."/>
            <person name="Baybayan P."/>
            <person name="Concepcion G."/>
            <person name="Jordan M."/>
            <person name="Riva A."/>
            <person name="Barbazuk W."/>
            <person name="Harkins T."/>
        </authorList>
    </citation>
    <scope>NUCLEOTIDE SEQUENCE [LARGE SCALE GENOMIC DNA]</scope>
    <source>
        <strain evidence="7">cv. Jamaican Lion 4</strain>
        <tissue evidence="6">Leaf</tissue>
    </source>
</reference>
<dbReference type="EMBL" id="JAATIQ010000024">
    <property type="protein sequence ID" value="KAF4398682.1"/>
    <property type="molecule type" value="Genomic_DNA"/>
</dbReference>
<evidence type="ECO:0000313" key="7">
    <source>
        <dbReference type="Proteomes" id="UP000583929"/>
    </source>
</evidence>
<protein>
    <recommendedName>
        <fullName evidence="4">B-like cyclin</fullName>
    </recommendedName>
</protein>
<dbReference type="SUPFAM" id="SSF47954">
    <property type="entry name" value="Cyclin-like"/>
    <property type="match status" value="1"/>
</dbReference>
<dbReference type="AlphaFoldDB" id="A0A7J6HTW3"/>
<keyword evidence="2" id="KW-0132">Cell division</keyword>
<evidence type="ECO:0000256" key="1">
    <source>
        <dbReference type="ARBA" id="ARBA00011177"/>
    </source>
</evidence>
<dbReference type="InterPro" id="IPR006671">
    <property type="entry name" value="Cyclin_N"/>
</dbReference>
<sequence length="160" mass="18192">MSQCVCITRLSKKRSAAEANSFSDDEDSSFISNRRVVLGELRNCAAIENPKRRRPLPNYVEKVQKDVSAYMRGVLVDWLVKVAEEYKLCSETLYAEEYKLCSETLYLSISYIDRYLSLNTIARKRLQLLGVKQLSDKLARFVKEAVAENNMPAGGIAKVE</sequence>
<gene>
    <name evidence="6" type="ORF">G4B88_017108</name>
</gene>
<evidence type="ECO:0000256" key="4">
    <source>
        <dbReference type="ARBA" id="ARBA00032263"/>
    </source>
</evidence>
<dbReference type="InterPro" id="IPR039361">
    <property type="entry name" value="Cyclin"/>
</dbReference>
<comment type="subunit">
    <text evidence="1">Interacts with the CDC2 protein kinase to form a serine/threonine kinase holoenzyme complex also known as maturation promoting factor (MPF). The cyclin subunit imparts substrate specificity to the complex.</text>
</comment>
<dbReference type="Proteomes" id="UP000583929">
    <property type="component" value="Unassembled WGS sequence"/>
</dbReference>
<keyword evidence="7" id="KW-1185">Reference proteome</keyword>
<dbReference type="InterPro" id="IPR036915">
    <property type="entry name" value="Cyclin-like_sf"/>
</dbReference>
<feature type="domain" description="Cyclin N-terminal" evidence="5">
    <location>
        <begin position="95"/>
        <end position="131"/>
    </location>
</feature>
<proteinExistence type="predicted"/>